<dbReference type="AlphaFoldDB" id="A0A5C6NF19"/>
<proteinExistence type="inferred from homology"/>
<dbReference type="Proteomes" id="UP000324091">
    <property type="component" value="Chromosome 22"/>
</dbReference>
<dbReference type="EMBL" id="RHFK02000015">
    <property type="protein sequence ID" value="TWW64590.1"/>
    <property type="molecule type" value="Genomic_DNA"/>
</dbReference>
<dbReference type="PANTHER" id="PTHR15304">
    <property type="entry name" value="MYOD FAMILY INHIBITOR"/>
    <property type="match status" value="1"/>
</dbReference>
<evidence type="ECO:0000256" key="2">
    <source>
        <dbReference type="SAM" id="MobiDB-lite"/>
    </source>
</evidence>
<name>A0A5C6NF19_9TELE</name>
<dbReference type="PANTHER" id="PTHR15304:SF0">
    <property type="entry name" value="MYOD FAMILY INHIBITOR DOMAIN-CONTAINING PROTEIN"/>
    <property type="match status" value="1"/>
</dbReference>
<keyword evidence="4" id="KW-1185">Reference proteome</keyword>
<sequence>MSESLLVLGNPVCYDETLVFTEQEVEEREEFLLLGPQKDERLMSKRSVLPPEGPGKGPQREPGPLASASQQDACEVESSGRTPSPRKPSSEGQGQMTEEKAHYPEPVRIQPQSGSQLNNNQICLPGDGADTPMLSNCNGTDGGSSRAHVCSCGGSRGGSGSGPGTSAAPSTAKTTTEQPRRQLSTPVSQRMQRKLKSSLSVNSDSSRRSKGSSTGSQKAPLPEDCCVHCILACLFCEFLTLCNMMAAQASCGACTSEACCCCCCCTEELGDDCSCPCDMDCGIMDACCESSDCLEICMECCGICFPT</sequence>
<feature type="compositionally biased region" description="Polar residues" evidence="2">
    <location>
        <begin position="181"/>
        <end position="190"/>
    </location>
</feature>
<dbReference type="GO" id="GO:0010468">
    <property type="term" value="P:regulation of gene expression"/>
    <property type="evidence" value="ECO:0007669"/>
    <property type="project" value="UniProtKB-ARBA"/>
</dbReference>
<evidence type="ECO:0000313" key="4">
    <source>
        <dbReference type="Proteomes" id="UP000324091"/>
    </source>
</evidence>
<feature type="region of interest" description="Disordered" evidence="2">
    <location>
        <begin position="32"/>
        <end position="127"/>
    </location>
</feature>
<dbReference type="Pfam" id="PF15316">
    <property type="entry name" value="MDFI"/>
    <property type="match status" value="1"/>
</dbReference>
<accession>A0A5C6NF19</accession>
<organism evidence="3 4">
    <name type="scientific">Takifugu flavidus</name>
    <name type="common">sansaifugu</name>
    <dbReference type="NCBI Taxonomy" id="433684"/>
    <lineage>
        <taxon>Eukaryota</taxon>
        <taxon>Metazoa</taxon>
        <taxon>Chordata</taxon>
        <taxon>Craniata</taxon>
        <taxon>Vertebrata</taxon>
        <taxon>Euteleostomi</taxon>
        <taxon>Actinopterygii</taxon>
        <taxon>Neopterygii</taxon>
        <taxon>Teleostei</taxon>
        <taxon>Neoteleostei</taxon>
        <taxon>Acanthomorphata</taxon>
        <taxon>Eupercaria</taxon>
        <taxon>Tetraodontiformes</taxon>
        <taxon>Tetradontoidea</taxon>
        <taxon>Tetraodontidae</taxon>
        <taxon>Takifugu</taxon>
    </lineage>
</organism>
<comment type="caution">
    <text evidence="3">The sequence shown here is derived from an EMBL/GenBank/DDBJ whole genome shotgun (WGS) entry which is preliminary data.</text>
</comment>
<feature type="compositionally biased region" description="Low complexity" evidence="2">
    <location>
        <begin position="164"/>
        <end position="176"/>
    </location>
</feature>
<evidence type="ECO:0000256" key="1">
    <source>
        <dbReference type="ARBA" id="ARBA00025778"/>
    </source>
</evidence>
<evidence type="ECO:0000313" key="3">
    <source>
        <dbReference type="EMBL" id="TWW64590.1"/>
    </source>
</evidence>
<comment type="similarity">
    <text evidence="1">Belongs to the MDFI family.</text>
</comment>
<gene>
    <name evidence="3" type="ORF">D4764_22G0002370</name>
</gene>
<feature type="compositionally biased region" description="Gly residues" evidence="2">
    <location>
        <begin position="154"/>
        <end position="163"/>
    </location>
</feature>
<feature type="region of interest" description="Disordered" evidence="2">
    <location>
        <begin position="154"/>
        <end position="220"/>
    </location>
</feature>
<dbReference type="InterPro" id="IPR026134">
    <property type="entry name" value="MDFI/MDFIC"/>
</dbReference>
<feature type="compositionally biased region" description="Polar residues" evidence="2">
    <location>
        <begin position="110"/>
        <end position="122"/>
    </location>
</feature>
<reference evidence="3 4" key="1">
    <citation type="submission" date="2019-04" db="EMBL/GenBank/DDBJ databases">
        <title>Chromosome genome assembly for Takifugu flavidus.</title>
        <authorList>
            <person name="Xiao S."/>
        </authorList>
    </citation>
    <scope>NUCLEOTIDE SEQUENCE [LARGE SCALE GENOMIC DNA]</scope>
    <source>
        <strain evidence="3">HTHZ2018</strain>
        <tissue evidence="3">Muscle</tissue>
    </source>
</reference>
<protein>
    <submittedName>
        <fullName evidence="3">MyoD family inhibitor domain-containing protein I-mfa domain-containing protein</fullName>
    </submittedName>
</protein>